<dbReference type="Proteomes" id="UP001172155">
    <property type="component" value="Unassembled WGS sequence"/>
</dbReference>
<evidence type="ECO:0000313" key="4">
    <source>
        <dbReference type="Proteomes" id="UP001172155"/>
    </source>
</evidence>
<feature type="signal peptide" evidence="2">
    <location>
        <begin position="1"/>
        <end position="26"/>
    </location>
</feature>
<evidence type="ECO:0008006" key="5">
    <source>
        <dbReference type="Google" id="ProtNLM"/>
    </source>
</evidence>
<sequence length="221" mass="22775">MHPRAPPSLLLGSLLLLGAALPTALAHDPPNTPSAKTNFQFSSCVSNCVASSGCPDTSSATCVCRPPLLSDVTTCLYYFCPSSLRSFPTQFLDKIEDGCDAAGRAIPSKELDKLEKGAKTLVANLPTQASTTSKTTSSAARTTTTKAAETTPPAAVPVPVPEPSTPATTFVQSASSTEAAPRRDPTDSSPFATPRKAEAPGCGWRATGWVVAPLVAAAMVL</sequence>
<feature type="chain" id="PRO_5041251669" description="Extracellular membrane protein CFEM domain-containing protein" evidence="2">
    <location>
        <begin position="27"/>
        <end position="221"/>
    </location>
</feature>
<evidence type="ECO:0000313" key="3">
    <source>
        <dbReference type="EMBL" id="KAK0754085.1"/>
    </source>
</evidence>
<keyword evidence="2" id="KW-0732">Signal</keyword>
<accession>A0AA40FAA6</accession>
<protein>
    <recommendedName>
        <fullName evidence="5">Extracellular membrane protein CFEM domain-containing protein</fullName>
    </recommendedName>
</protein>
<evidence type="ECO:0000256" key="2">
    <source>
        <dbReference type="SAM" id="SignalP"/>
    </source>
</evidence>
<organism evidence="3 4">
    <name type="scientific">Schizothecium vesticola</name>
    <dbReference type="NCBI Taxonomy" id="314040"/>
    <lineage>
        <taxon>Eukaryota</taxon>
        <taxon>Fungi</taxon>
        <taxon>Dikarya</taxon>
        <taxon>Ascomycota</taxon>
        <taxon>Pezizomycotina</taxon>
        <taxon>Sordariomycetes</taxon>
        <taxon>Sordariomycetidae</taxon>
        <taxon>Sordariales</taxon>
        <taxon>Schizotheciaceae</taxon>
        <taxon>Schizothecium</taxon>
    </lineage>
</organism>
<dbReference type="AlphaFoldDB" id="A0AA40FAA6"/>
<keyword evidence="4" id="KW-1185">Reference proteome</keyword>
<name>A0AA40FAA6_9PEZI</name>
<comment type="caution">
    <text evidence="3">The sequence shown here is derived from an EMBL/GenBank/DDBJ whole genome shotgun (WGS) entry which is preliminary data.</text>
</comment>
<gene>
    <name evidence="3" type="ORF">B0T18DRAFT_484649</name>
</gene>
<feature type="compositionally biased region" description="Pro residues" evidence="1">
    <location>
        <begin position="154"/>
        <end position="164"/>
    </location>
</feature>
<proteinExistence type="predicted"/>
<evidence type="ECO:0000256" key="1">
    <source>
        <dbReference type="SAM" id="MobiDB-lite"/>
    </source>
</evidence>
<reference evidence="3" key="1">
    <citation type="submission" date="2023-06" db="EMBL/GenBank/DDBJ databases">
        <title>Genome-scale phylogeny and comparative genomics of the fungal order Sordariales.</title>
        <authorList>
            <consortium name="Lawrence Berkeley National Laboratory"/>
            <person name="Hensen N."/>
            <person name="Bonometti L."/>
            <person name="Westerberg I."/>
            <person name="Brannstrom I.O."/>
            <person name="Guillou S."/>
            <person name="Cros-Aarteil S."/>
            <person name="Calhoun S."/>
            <person name="Haridas S."/>
            <person name="Kuo A."/>
            <person name="Mondo S."/>
            <person name="Pangilinan J."/>
            <person name="Riley R."/>
            <person name="LaButti K."/>
            <person name="Andreopoulos B."/>
            <person name="Lipzen A."/>
            <person name="Chen C."/>
            <person name="Yanf M."/>
            <person name="Daum C."/>
            <person name="Ng V."/>
            <person name="Clum A."/>
            <person name="Steindorff A."/>
            <person name="Ohm R."/>
            <person name="Martin F."/>
            <person name="Silar P."/>
            <person name="Natvig D."/>
            <person name="Lalanne C."/>
            <person name="Gautier V."/>
            <person name="Ament-velasquez S.L."/>
            <person name="Kruys A."/>
            <person name="Hutchinson M.I."/>
            <person name="Powell A.J."/>
            <person name="Barry K."/>
            <person name="Miller A.N."/>
            <person name="Grigoriev I.V."/>
            <person name="Debuchy R."/>
            <person name="Gladieux P."/>
            <person name="Thoren M.H."/>
            <person name="Johannesson H."/>
        </authorList>
    </citation>
    <scope>NUCLEOTIDE SEQUENCE</scope>
    <source>
        <strain evidence="3">SMH3187-1</strain>
    </source>
</reference>
<feature type="region of interest" description="Disordered" evidence="1">
    <location>
        <begin position="125"/>
        <end position="200"/>
    </location>
</feature>
<dbReference type="EMBL" id="JAUKUD010000001">
    <property type="protein sequence ID" value="KAK0754085.1"/>
    <property type="molecule type" value="Genomic_DNA"/>
</dbReference>
<feature type="compositionally biased region" description="Low complexity" evidence="1">
    <location>
        <begin position="126"/>
        <end position="153"/>
    </location>
</feature>